<sequence length="376" mass="39520">MTARRPLDLSVLAENGLRRGRTTGTCATAAVKAALTLLLHGRAVTDVDVSLPDGEHVLNVPVERALHLPDGRVRAEVLKDGGDDPDATHGATIHATVCVNGSGEVRFLAGEGVGTVTQRGIRVPVGEPAINPVPRAMMREAVAEVLAGTENPGFDLEIGCVGGEDIARRTFNPRLGILGGISILGTTGIVEPMSQEAYMASIEVYVRVALGDHPDAVVYTPGKLGRDFARAHLNLDGKRIVQISNFVGFALDATQGALAEEGVRLGTLWLAGHPGKLAKTLDGVWDTHSKRSGMAMGAVARVARIAGLNEDLARQLDAANTVEDTIEYLKTSPFGRAVWLAVEAAIARTCHARVPNADQVQVRLFALDGTPLGAAA</sequence>
<dbReference type="RefSeq" id="WP_013555372.1">
    <property type="nucleotide sequence ID" value="NC_014958.1"/>
</dbReference>
<keyword evidence="1 5" id="KW-0169">Cobalamin biosynthesis</keyword>
<dbReference type="UniPathway" id="UPA00148">
    <property type="reaction ID" value="UER00227"/>
</dbReference>
<dbReference type="STRING" id="709986.Deima_0203"/>
<keyword evidence="7" id="KW-1185">Reference proteome</keyword>
<keyword evidence="3 5" id="KW-0808">Transferase</keyword>
<evidence type="ECO:0000256" key="5">
    <source>
        <dbReference type="HAMAP-Rule" id="MF_00787"/>
    </source>
</evidence>
<proteinExistence type="inferred from homology"/>
<dbReference type="EC" id="2.1.1.195" evidence="5"/>
<evidence type="ECO:0000256" key="2">
    <source>
        <dbReference type="ARBA" id="ARBA00022603"/>
    </source>
</evidence>
<gene>
    <name evidence="5" type="primary">cbiD</name>
    <name evidence="6" type="ordered locus">Deima_0203</name>
</gene>
<dbReference type="AlphaFoldDB" id="E8U430"/>
<dbReference type="Pfam" id="PF01888">
    <property type="entry name" value="CbiD"/>
    <property type="match status" value="1"/>
</dbReference>
<comment type="function">
    <text evidence="5">Catalyzes the methylation of C-1 in cobalt-precorrin-5B to form cobalt-precorrin-6A.</text>
</comment>
<accession>E8U430</accession>
<dbReference type="GO" id="GO:0043780">
    <property type="term" value="F:cobalt-precorrin-5B C1-methyltransferase activity"/>
    <property type="evidence" value="ECO:0007669"/>
    <property type="project" value="RHEA"/>
</dbReference>
<dbReference type="EMBL" id="CP002454">
    <property type="protein sequence ID" value="ADV65867.1"/>
    <property type="molecule type" value="Genomic_DNA"/>
</dbReference>
<dbReference type="PIRSF" id="PIRSF026782">
    <property type="entry name" value="CbiD"/>
    <property type="match status" value="1"/>
</dbReference>
<dbReference type="PANTHER" id="PTHR35863">
    <property type="entry name" value="COBALT-PRECORRIN-5B C(1)-METHYLTRANSFERASE"/>
    <property type="match status" value="1"/>
</dbReference>
<dbReference type="HAMAP" id="MF_00787">
    <property type="entry name" value="CbiD"/>
    <property type="match status" value="1"/>
</dbReference>
<dbReference type="eggNOG" id="COG1903">
    <property type="taxonomic scope" value="Bacteria"/>
</dbReference>
<comment type="pathway">
    <text evidence="5">Cofactor biosynthesis; adenosylcobalamin biosynthesis; cob(II)yrinate a,c-diamide from sirohydrochlorin (anaerobic route): step 6/10.</text>
</comment>
<keyword evidence="4 5" id="KW-0949">S-adenosyl-L-methionine</keyword>
<name>E8U430_DEIML</name>
<dbReference type="NCBIfam" id="TIGR00312">
    <property type="entry name" value="cbiD"/>
    <property type="match status" value="1"/>
</dbReference>
<dbReference type="HOGENOM" id="CLU_041273_1_0_0"/>
<dbReference type="Proteomes" id="UP000008635">
    <property type="component" value="Chromosome"/>
</dbReference>
<protein>
    <recommendedName>
        <fullName evidence="5">Cobalt-precorrin-5B C(1)-methyltransferase</fullName>
        <ecNumber evidence="5">2.1.1.195</ecNumber>
    </recommendedName>
    <alternativeName>
        <fullName evidence="5">Cobalt-precorrin-6A synthase</fullName>
    </alternativeName>
</protein>
<evidence type="ECO:0000256" key="3">
    <source>
        <dbReference type="ARBA" id="ARBA00022679"/>
    </source>
</evidence>
<dbReference type="KEGG" id="dmr:Deima_0203"/>
<dbReference type="PANTHER" id="PTHR35863:SF1">
    <property type="entry name" value="COBALT-PRECORRIN-5B C(1)-METHYLTRANSFERASE"/>
    <property type="match status" value="1"/>
</dbReference>
<dbReference type="GO" id="GO:0019251">
    <property type="term" value="P:anaerobic cobalamin biosynthetic process"/>
    <property type="evidence" value="ECO:0007669"/>
    <property type="project" value="UniProtKB-UniRule"/>
</dbReference>
<reference evidence="7" key="2">
    <citation type="submission" date="2011-01" db="EMBL/GenBank/DDBJ databases">
        <title>The complete genome of Deinococcus maricopensis DSM 21211.</title>
        <authorList>
            <consortium name="US DOE Joint Genome Institute (JGI-PGF)"/>
            <person name="Lucas S."/>
            <person name="Copeland A."/>
            <person name="Lapidus A."/>
            <person name="Goodwin L."/>
            <person name="Pitluck S."/>
            <person name="Kyrpides N."/>
            <person name="Mavromatis K."/>
            <person name="Pagani I."/>
            <person name="Ivanova N."/>
            <person name="Ovchinnikova G."/>
            <person name="Zeytun A."/>
            <person name="Detter J.C."/>
            <person name="Han C."/>
            <person name="Land M."/>
            <person name="Hauser L."/>
            <person name="Markowitz V."/>
            <person name="Cheng J.-F."/>
            <person name="Hugenholtz P."/>
            <person name="Woyke T."/>
            <person name="Wu D."/>
            <person name="Pukall R."/>
            <person name="Gehrich-Schroeter G."/>
            <person name="Brambilla E."/>
            <person name="Klenk H.-P."/>
            <person name="Eisen J.A."/>
        </authorList>
    </citation>
    <scope>NUCLEOTIDE SEQUENCE [LARGE SCALE GENOMIC DNA]</scope>
    <source>
        <strain evidence="7">DSM 21211 / LMG 22137 / NRRL B-23946 / LB-34</strain>
    </source>
</reference>
<dbReference type="Gene3D" id="3.30.2110.10">
    <property type="entry name" value="CbiD-like"/>
    <property type="match status" value="1"/>
</dbReference>
<keyword evidence="2 5" id="KW-0489">Methyltransferase</keyword>
<organism evidence="6 7">
    <name type="scientific">Deinococcus maricopensis (strain DSM 21211 / LMG 22137 / NRRL B-23946 / LB-34)</name>
    <dbReference type="NCBI Taxonomy" id="709986"/>
    <lineage>
        <taxon>Bacteria</taxon>
        <taxon>Thermotogati</taxon>
        <taxon>Deinococcota</taxon>
        <taxon>Deinococci</taxon>
        <taxon>Deinococcales</taxon>
        <taxon>Deinococcaceae</taxon>
        <taxon>Deinococcus</taxon>
    </lineage>
</organism>
<evidence type="ECO:0000256" key="1">
    <source>
        <dbReference type="ARBA" id="ARBA00022573"/>
    </source>
</evidence>
<evidence type="ECO:0000313" key="7">
    <source>
        <dbReference type="Proteomes" id="UP000008635"/>
    </source>
</evidence>
<dbReference type="InterPro" id="IPR002748">
    <property type="entry name" value="CbiD"/>
</dbReference>
<dbReference type="OrthoDB" id="6439987at2"/>
<dbReference type="GO" id="GO:0032259">
    <property type="term" value="P:methylation"/>
    <property type="evidence" value="ECO:0007669"/>
    <property type="project" value="UniProtKB-KW"/>
</dbReference>
<comment type="catalytic activity">
    <reaction evidence="5">
        <text>Co-precorrin-5B + S-adenosyl-L-methionine = Co-precorrin-6A + S-adenosyl-L-homocysteine</text>
        <dbReference type="Rhea" id="RHEA:26285"/>
        <dbReference type="ChEBI" id="CHEBI:57856"/>
        <dbReference type="ChEBI" id="CHEBI:59789"/>
        <dbReference type="ChEBI" id="CHEBI:60063"/>
        <dbReference type="ChEBI" id="CHEBI:60064"/>
        <dbReference type="EC" id="2.1.1.195"/>
    </reaction>
</comment>
<evidence type="ECO:0000256" key="4">
    <source>
        <dbReference type="ARBA" id="ARBA00022691"/>
    </source>
</evidence>
<reference evidence="6 7" key="1">
    <citation type="journal article" date="2011" name="Stand. Genomic Sci.">
        <title>Complete genome sequence of Deinococcus maricopensis type strain (LB-34).</title>
        <authorList>
            <person name="Pukall R."/>
            <person name="Zeytun A."/>
            <person name="Lucas S."/>
            <person name="Lapidus A."/>
            <person name="Hammon N."/>
            <person name="Deshpande S."/>
            <person name="Nolan M."/>
            <person name="Cheng J.F."/>
            <person name="Pitluck S."/>
            <person name="Liolios K."/>
            <person name="Pagani I."/>
            <person name="Mikhailova N."/>
            <person name="Ivanova N."/>
            <person name="Mavromatis K."/>
            <person name="Pati A."/>
            <person name="Tapia R."/>
            <person name="Han C."/>
            <person name="Goodwin L."/>
            <person name="Chen A."/>
            <person name="Palaniappan K."/>
            <person name="Land M."/>
            <person name="Hauser L."/>
            <person name="Chang Y.J."/>
            <person name="Jeffries C.D."/>
            <person name="Brambilla E.M."/>
            <person name="Rohde M."/>
            <person name="Goker M."/>
            <person name="Detter J.C."/>
            <person name="Woyke T."/>
            <person name="Bristow J."/>
            <person name="Eisen J.A."/>
            <person name="Markowitz V."/>
            <person name="Hugenholtz P."/>
            <person name="Kyrpides N.C."/>
            <person name="Klenk H.P."/>
        </authorList>
    </citation>
    <scope>NUCLEOTIDE SEQUENCE [LARGE SCALE GENOMIC DNA]</scope>
    <source>
        <strain evidence="7">DSM 21211 / LMG 22137 / NRRL B-23946 / LB-34</strain>
    </source>
</reference>
<evidence type="ECO:0000313" key="6">
    <source>
        <dbReference type="EMBL" id="ADV65867.1"/>
    </source>
</evidence>
<comment type="similarity">
    <text evidence="5">Belongs to the CbiD family.</text>
</comment>
<dbReference type="SUPFAM" id="SSF111342">
    <property type="entry name" value="CbiD-like"/>
    <property type="match status" value="1"/>
</dbReference>
<dbReference type="InterPro" id="IPR036074">
    <property type="entry name" value="CbiD_sf"/>
</dbReference>